<evidence type="ECO:0000313" key="3">
    <source>
        <dbReference type="Proteomes" id="UP000284706"/>
    </source>
</evidence>
<feature type="compositionally biased region" description="Low complexity" evidence="1">
    <location>
        <begin position="140"/>
        <end position="159"/>
    </location>
</feature>
<feature type="compositionally biased region" description="Basic and acidic residues" evidence="1">
    <location>
        <begin position="822"/>
        <end position="835"/>
    </location>
</feature>
<feature type="compositionally biased region" description="Low complexity" evidence="1">
    <location>
        <begin position="320"/>
        <end position="340"/>
    </location>
</feature>
<feature type="region of interest" description="Disordered" evidence="1">
    <location>
        <begin position="1"/>
        <end position="225"/>
    </location>
</feature>
<feature type="compositionally biased region" description="Basic residues" evidence="1">
    <location>
        <begin position="261"/>
        <end position="271"/>
    </location>
</feature>
<feature type="compositionally biased region" description="Low complexity" evidence="1">
    <location>
        <begin position="555"/>
        <end position="581"/>
    </location>
</feature>
<gene>
    <name evidence="2" type="ORF">CVT26_015436</name>
</gene>
<protein>
    <submittedName>
        <fullName evidence="2">Uncharacterized protein</fullName>
    </submittedName>
</protein>
<dbReference type="Proteomes" id="UP000284706">
    <property type="component" value="Unassembled WGS sequence"/>
</dbReference>
<keyword evidence="3" id="KW-1185">Reference proteome</keyword>
<feature type="region of interest" description="Disordered" evidence="1">
    <location>
        <begin position="248"/>
        <end position="278"/>
    </location>
</feature>
<feature type="region of interest" description="Disordered" evidence="1">
    <location>
        <begin position="612"/>
        <end position="639"/>
    </location>
</feature>
<feature type="region of interest" description="Disordered" evidence="1">
    <location>
        <begin position="767"/>
        <end position="802"/>
    </location>
</feature>
<dbReference type="InParanoid" id="A0A409YEI5"/>
<feature type="compositionally biased region" description="Acidic residues" evidence="1">
    <location>
        <begin position="770"/>
        <end position="784"/>
    </location>
</feature>
<feature type="region of interest" description="Disordered" evidence="1">
    <location>
        <begin position="291"/>
        <end position="448"/>
    </location>
</feature>
<feature type="compositionally biased region" description="Low complexity" evidence="1">
    <location>
        <begin position="612"/>
        <end position="631"/>
    </location>
</feature>
<dbReference type="AlphaFoldDB" id="A0A409YEI5"/>
<feature type="compositionally biased region" description="Basic residues" evidence="1">
    <location>
        <begin position="85"/>
        <end position="94"/>
    </location>
</feature>
<feature type="compositionally biased region" description="Low complexity" evidence="1">
    <location>
        <begin position="1"/>
        <end position="13"/>
    </location>
</feature>
<accession>A0A409YEI5</accession>
<dbReference type="EMBL" id="NHYE01000940">
    <property type="protein sequence ID" value="PPR01432.1"/>
    <property type="molecule type" value="Genomic_DNA"/>
</dbReference>
<proteinExistence type="predicted"/>
<dbReference type="OrthoDB" id="2981957at2759"/>
<feature type="region of interest" description="Disordered" evidence="1">
    <location>
        <begin position="822"/>
        <end position="843"/>
    </location>
</feature>
<feature type="compositionally biased region" description="Basic residues" evidence="1">
    <location>
        <begin position="376"/>
        <end position="391"/>
    </location>
</feature>
<feature type="compositionally biased region" description="Low complexity" evidence="1">
    <location>
        <begin position="421"/>
        <end position="431"/>
    </location>
</feature>
<organism evidence="2 3">
    <name type="scientific">Gymnopilus dilepis</name>
    <dbReference type="NCBI Taxonomy" id="231916"/>
    <lineage>
        <taxon>Eukaryota</taxon>
        <taxon>Fungi</taxon>
        <taxon>Dikarya</taxon>
        <taxon>Basidiomycota</taxon>
        <taxon>Agaricomycotina</taxon>
        <taxon>Agaricomycetes</taxon>
        <taxon>Agaricomycetidae</taxon>
        <taxon>Agaricales</taxon>
        <taxon>Agaricineae</taxon>
        <taxon>Hymenogastraceae</taxon>
        <taxon>Gymnopilus</taxon>
    </lineage>
</organism>
<feature type="compositionally biased region" description="Basic and acidic residues" evidence="1">
    <location>
        <begin position="95"/>
        <end position="114"/>
    </location>
</feature>
<feature type="compositionally biased region" description="Pro residues" evidence="1">
    <location>
        <begin position="181"/>
        <end position="190"/>
    </location>
</feature>
<evidence type="ECO:0000256" key="1">
    <source>
        <dbReference type="SAM" id="MobiDB-lite"/>
    </source>
</evidence>
<feature type="compositionally biased region" description="Polar residues" evidence="1">
    <location>
        <begin position="14"/>
        <end position="28"/>
    </location>
</feature>
<feature type="region of interest" description="Disordered" evidence="1">
    <location>
        <begin position="551"/>
        <end position="581"/>
    </location>
</feature>
<evidence type="ECO:0000313" key="2">
    <source>
        <dbReference type="EMBL" id="PPR01432.1"/>
    </source>
</evidence>
<feature type="compositionally biased region" description="Low complexity" evidence="1">
    <location>
        <begin position="205"/>
        <end position="225"/>
    </location>
</feature>
<name>A0A409YEI5_9AGAR</name>
<sequence length="843" mass="89626">MAHLPSPASASSSTLIVTSLPSKESLQTDAIDIYPSPHPPSHSPDQPARKMKPKPALTISTTPPNAMPVNEPKMSSKGFVEPHHGHLPRRSRKGTKADASAKVDEGKEKEKPELSRGLTTSTVQDVAAAGAVTSPVPVSATTAAPLLPKTPTPETSAAAAPPPPAPEGEGLEDDLLSYSPPKTPPPPQHPYIPRHELLPPTYLTSLRLPSTPAPASLASSSGPLVSTPAPVHSLASAAANVNVNSPAFATPGSGRATPNLPRRRVSRKTQGRRPSEGQVLVVASAQVQVEETLLPPGRRGHIREAADDGGGGGVFDGADDNVGSTSSQTSASPSASAGLGADDDVANDPSRSRSCSRTHIRTQPRQSSPSPAPLRLRARSQSRPRLTRTRHLSALGEDDDDRGELGASTPTSARLFVGQVQSRSRSQSQRSGPLPSVRSRGVSLPRLRLGESPLRSSFAGAGDHDPADDVFGEQRLVEVAKKTRRKEKMKERMCLQEVGRASGVEVGFLDVGVGGEDGAREAVVEFWNLKAGGDIKREVKRRVVLRVVDPLPSNSLGEGDPSSSSSSSLPQDLDLELPLPDDLPTYIDGQPALSAEQIRAGCAFIAAHLSSPPVSSPSSSSLPPSSSTSTRTTRRKVRILTPVARPEDGMAIALCYLAYYAPPPSSSSSSSDSSKTKTKTQSTLLESLHNYFRDPSDADTDIAFSINTDADEQPAQEDNDNTMGLKPWYESLSGAHLLYMRLLDEVEPRSEVRDPRVRETSRAFVPGPAYEEEVDVVGDSEEESSDMKTRRDGEGDGEEYAGIRTEWRGVLSYEGLVKVDEAGRGRDVDVDHGDVEVNGEEED</sequence>
<feature type="compositionally biased region" description="Basic and acidic residues" evidence="1">
    <location>
        <begin position="785"/>
        <end position="794"/>
    </location>
</feature>
<comment type="caution">
    <text evidence="2">The sequence shown here is derived from an EMBL/GenBank/DDBJ whole genome shotgun (WGS) entry which is preliminary data.</text>
</comment>
<reference evidence="2 3" key="1">
    <citation type="journal article" date="2018" name="Evol. Lett.">
        <title>Horizontal gene cluster transfer increased hallucinogenic mushroom diversity.</title>
        <authorList>
            <person name="Reynolds H.T."/>
            <person name="Vijayakumar V."/>
            <person name="Gluck-Thaler E."/>
            <person name="Korotkin H.B."/>
            <person name="Matheny P.B."/>
            <person name="Slot J.C."/>
        </authorList>
    </citation>
    <scope>NUCLEOTIDE SEQUENCE [LARGE SCALE GENOMIC DNA]</scope>
    <source>
        <strain evidence="2 3">SRW20</strain>
    </source>
</reference>